<keyword evidence="1" id="KW-0812">Transmembrane</keyword>
<dbReference type="EMBL" id="JABMKV010000001">
    <property type="protein sequence ID" value="NQX30191.1"/>
    <property type="molecule type" value="Genomic_DNA"/>
</dbReference>
<sequence length="126" mass="13938">MSKFKIIIFFTILFFLNNNSANAANGCIYASSGNLYITPTTSYNGLPTYVYNGSSDRVTSPNTVYCVQAISTNGCYIKQSSTYSLGNYVSYGPLPCPLDKYTWILIGAVIGCGCYFLYRRNILTFS</sequence>
<reference evidence="3 4" key="1">
    <citation type="submission" date="2020-05" db="EMBL/GenBank/DDBJ databases">
        <title>Description of Pedobacter foliorum sp. nov.</title>
        <authorList>
            <person name="Qi S."/>
            <person name="Carlier A."/>
            <person name="Cnockaert M."/>
            <person name="Vandamme P."/>
        </authorList>
    </citation>
    <scope>NUCLEOTIDE SEQUENCE [LARGE SCALE GENOMIC DNA]</scope>
    <source>
        <strain evidence="3 4">LMG 31300</strain>
    </source>
</reference>
<evidence type="ECO:0000313" key="4">
    <source>
        <dbReference type="Proteomes" id="UP000762110"/>
    </source>
</evidence>
<protein>
    <recommendedName>
        <fullName evidence="5">IPTL-CTERM protein sorting domain-containing protein</fullName>
    </recommendedName>
</protein>
<keyword evidence="1" id="KW-1133">Transmembrane helix</keyword>
<evidence type="ECO:0000256" key="1">
    <source>
        <dbReference type="SAM" id="Phobius"/>
    </source>
</evidence>
<dbReference type="Proteomes" id="UP000762110">
    <property type="component" value="Unassembled WGS sequence"/>
</dbReference>
<organism evidence="3 4">
    <name type="scientific">Pedobacter boryungensis</name>
    <dbReference type="NCBI Taxonomy" id="869962"/>
    <lineage>
        <taxon>Bacteria</taxon>
        <taxon>Pseudomonadati</taxon>
        <taxon>Bacteroidota</taxon>
        <taxon>Sphingobacteriia</taxon>
        <taxon>Sphingobacteriales</taxon>
        <taxon>Sphingobacteriaceae</taxon>
        <taxon>Pedobacter</taxon>
    </lineage>
</organism>
<gene>
    <name evidence="3" type="ORF">HQN85_00515</name>
</gene>
<proteinExistence type="predicted"/>
<comment type="caution">
    <text evidence="3">The sequence shown here is derived from an EMBL/GenBank/DDBJ whole genome shotgun (WGS) entry which is preliminary data.</text>
</comment>
<dbReference type="RefSeq" id="WP_173268393.1">
    <property type="nucleotide sequence ID" value="NZ_JABMKV010000001.1"/>
</dbReference>
<accession>A0ABX2DAZ6</accession>
<keyword evidence="2" id="KW-0732">Signal</keyword>
<name>A0ABX2DAZ6_9SPHI</name>
<feature type="transmembrane region" description="Helical" evidence="1">
    <location>
        <begin position="101"/>
        <end position="118"/>
    </location>
</feature>
<evidence type="ECO:0000313" key="3">
    <source>
        <dbReference type="EMBL" id="NQX30191.1"/>
    </source>
</evidence>
<keyword evidence="4" id="KW-1185">Reference proteome</keyword>
<evidence type="ECO:0000256" key="2">
    <source>
        <dbReference type="SAM" id="SignalP"/>
    </source>
</evidence>
<feature type="signal peptide" evidence="2">
    <location>
        <begin position="1"/>
        <end position="23"/>
    </location>
</feature>
<feature type="chain" id="PRO_5047386773" description="IPTL-CTERM protein sorting domain-containing protein" evidence="2">
    <location>
        <begin position="24"/>
        <end position="126"/>
    </location>
</feature>
<keyword evidence="1" id="KW-0472">Membrane</keyword>
<evidence type="ECO:0008006" key="5">
    <source>
        <dbReference type="Google" id="ProtNLM"/>
    </source>
</evidence>